<protein>
    <recommendedName>
        <fullName evidence="13">Inosine triphosphate pyrophosphatase</fullName>
        <shortName evidence="13">ITPase</shortName>
        <shortName evidence="13">Inosine triphosphatase</shortName>
        <ecNumber evidence="13">3.6.1.66</ecNumber>
    </recommendedName>
    <alternativeName>
        <fullName evidence="13">Non-canonical purine NTP pyrophosphatase</fullName>
    </alternativeName>
    <alternativeName>
        <fullName evidence="13">Non-standard purine NTP pyrophosphatase</fullName>
    </alternativeName>
    <alternativeName>
        <fullName evidence="13">Nucleoside-triphosphate diphosphatase</fullName>
    </alternativeName>
    <alternativeName>
        <fullName evidence="13">Nucleoside-triphosphate pyrophosphatase</fullName>
        <shortName evidence="13">NTPase</shortName>
    </alternativeName>
    <alternativeName>
        <fullName evidence="13">XTP/dITP diphosphatase</fullName>
    </alternativeName>
</protein>
<dbReference type="GO" id="GO:0000281">
    <property type="term" value="P:mitotic cytokinesis"/>
    <property type="evidence" value="ECO:0007669"/>
    <property type="project" value="TreeGrafter"/>
</dbReference>
<keyword evidence="7 13" id="KW-0460">Magnesium</keyword>
<dbReference type="EC" id="3.6.1.66" evidence="13"/>
<keyword evidence="4 13" id="KW-0547">Nucleotide-binding</keyword>
<evidence type="ECO:0000256" key="9">
    <source>
        <dbReference type="ARBA" id="ARBA00054940"/>
    </source>
</evidence>
<feature type="binding site" evidence="13">
    <location>
        <position position="79"/>
    </location>
    <ligand>
        <name>ITP</name>
        <dbReference type="ChEBI" id="CHEBI:61402"/>
    </ligand>
</feature>
<evidence type="ECO:0000256" key="10">
    <source>
        <dbReference type="ARBA" id="ARBA00093218"/>
    </source>
</evidence>
<dbReference type="GO" id="GO:0046872">
    <property type="term" value="F:metal ion binding"/>
    <property type="evidence" value="ECO:0007669"/>
    <property type="project" value="UniProtKB-KW"/>
</dbReference>
<comment type="catalytic activity">
    <reaction evidence="10">
        <text>ITP + H2O = IMP + diphosphate + H(+)</text>
        <dbReference type="Rhea" id="RHEA:29399"/>
        <dbReference type="ChEBI" id="CHEBI:15377"/>
        <dbReference type="ChEBI" id="CHEBI:15378"/>
        <dbReference type="ChEBI" id="CHEBI:33019"/>
        <dbReference type="ChEBI" id="CHEBI:58053"/>
        <dbReference type="ChEBI" id="CHEBI:61402"/>
        <dbReference type="EC" id="3.6.1.66"/>
    </reaction>
    <physiologicalReaction direction="left-to-right" evidence="10">
        <dbReference type="Rhea" id="RHEA:29400"/>
    </physiologicalReaction>
</comment>
<dbReference type="Proteomes" id="UP001162480">
    <property type="component" value="Chromosome 4"/>
</dbReference>
<dbReference type="InterPro" id="IPR027502">
    <property type="entry name" value="ITPase"/>
</dbReference>
<feature type="binding site" evidence="13">
    <location>
        <begin position="172"/>
        <end position="175"/>
    </location>
    <ligand>
        <name>ITP</name>
        <dbReference type="ChEBI" id="CHEBI:61402"/>
    </ligand>
</feature>
<evidence type="ECO:0000256" key="2">
    <source>
        <dbReference type="ARBA" id="ARBA00022490"/>
    </source>
</evidence>
<evidence type="ECO:0000256" key="4">
    <source>
        <dbReference type="ARBA" id="ARBA00022741"/>
    </source>
</evidence>
<feature type="coiled-coil region" evidence="14">
    <location>
        <begin position="260"/>
        <end position="294"/>
    </location>
</feature>
<dbReference type="GO" id="GO:0030496">
    <property type="term" value="C:midbody"/>
    <property type="evidence" value="ECO:0007669"/>
    <property type="project" value="TreeGrafter"/>
</dbReference>
<dbReference type="CDD" id="cd20821">
    <property type="entry name" value="C1_MgcRacGAP"/>
    <property type="match status" value="1"/>
</dbReference>
<dbReference type="InterPro" id="IPR029001">
    <property type="entry name" value="ITPase-like_fam"/>
</dbReference>
<dbReference type="GO" id="GO:0032154">
    <property type="term" value="C:cleavage furrow"/>
    <property type="evidence" value="ECO:0007669"/>
    <property type="project" value="TreeGrafter"/>
</dbReference>
<dbReference type="Pfam" id="PF00620">
    <property type="entry name" value="RhoGAP"/>
    <property type="match status" value="1"/>
</dbReference>
<evidence type="ECO:0000256" key="7">
    <source>
        <dbReference type="ARBA" id="ARBA00022842"/>
    </source>
</evidence>
<dbReference type="Gene3D" id="3.90.950.10">
    <property type="match status" value="1"/>
</dbReference>
<dbReference type="EMBL" id="OX597817">
    <property type="protein sequence ID" value="CAI9721565.1"/>
    <property type="molecule type" value="Genomic_DNA"/>
</dbReference>
<dbReference type="Gene3D" id="3.30.60.20">
    <property type="match status" value="1"/>
</dbReference>
<feature type="binding site" evidence="13">
    <location>
        <position position="95"/>
    </location>
    <ligand>
        <name>Mg(2+)</name>
        <dbReference type="ChEBI" id="CHEBI:18420"/>
    </ligand>
</feature>
<evidence type="ECO:0000259" key="16">
    <source>
        <dbReference type="PROSITE" id="PS50081"/>
    </source>
</evidence>
<feature type="binding site" evidence="13">
    <location>
        <begin position="95"/>
        <end position="96"/>
    </location>
    <ligand>
        <name>ITP</name>
        <dbReference type="ChEBI" id="CHEBI:61402"/>
    </ligand>
</feature>
<dbReference type="GO" id="GO:0036222">
    <property type="term" value="F:XTP diphosphatase activity"/>
    <property type="evidence" value="ECO:0007669"/>
    <property type="project" value="UniProtKB-UniRule"/>
</dbReference>
<comment type="catalytic activity">
    <reaction evidence="12">
        <text>N(6)-hydroxy-dATP + H2O = N(6)-hydroxy-dAMP + diphosphate + H(+)</text>
        <dbReference type="Rhea" id="RHEA:83971"/>
        <dbReference type="ChEBI" id="CHEBI:15377"/>
        <dbReference type="ChEBI" id="CHEBI:15378"/>
        <dbReference type="ChEBI" id="CHEBI:33019"/>
        <dbReference type="ChEBI" id="CHEBI:233529"/>
        <dbReference type="ChEBI" id="CHEBI:233530"/>
    </reaction>
    <physiologicalReaction direction="left-to-right" evidence="12">
        <dbReference type="Rhea" id="RHEA:83972"/>
    </physiologicalReaction>
</comment>
<dbReference type="PANTHER" id="PTHR46199:SF3">
    <property type="entry name" value="RAC GTPASE-ACTIVATING PROTEIN 1"/>
    <property type="match status" value="1"/>
</dbReference>
<dbReference type="SUPFAM" id="SSF52972">
    <property type="entry name" value="ITPase-like"/>
    <property type="match status" value="1"/>
</dbReference>
<comment type="cofactor">
    <cofactor evidence="13">
        <name>Mg(2+)</name>
        <dbReference type="ChEBI" id="CHEBI:18420"/>
    </cofactor>
    <cofactor evidence="13">
        <name>Mn(2+)</name>
        <dbReference type="ChEBI" id="CHEBI:29035"/>
    </cofactor>
    <text evidence="13">Binds 1 divalent metal cation per subunit; can use either Mg(2+) or Mn(2+).</text>
</comment>
<gene>
    <name evidence="18" type="ORF">OCTVUL_1B021595</name>
</gene>
<dbReference type="PROSITE" id="PS51311">
    <property type="entry name" value="SCGB"/>
    <property type="match status" value="1"/>
</dbReference>
<evidence type="ECO:0000256" key="14">
    <source>
        <dbReference type="SAM" id="Coils"/>
    </source>
</evidence>
<comment type="subcellular location">
    <subcellularLocation>
        <location evidence="1 13">Cytoplasm</location>
    </subcellularLocation>
</comment>
<dbReference type="GO" id="GO:0035870">
    <property type="term" value="F:dITP diphosphatase activity"/>
    <property type="evidence" value="ECO:0007669"/>
    <property type="project" value="UniProtKB-UniRule"/>
</dbReference>
<dbReference type="AlphaFoldDB" id="A0AA36F2Q3"/>
<keyword evidence="5 13" id="KW-0378">Hydrolase</keyword>
<evidence type="ECO:0000313" key="19">
    <source>
        <dbReference type="Proteomes" id="UP001162480"/>
    </source>
</evidence>
<dbReference type="GO" id="GO:0036220">
    <property type="term" value="F:ITP diphosphatase activity"/>
    <property type="evidence" value="ECO:0007669"/>
    <property type="project" value="UniProtKB-UniRule"/>
</dbReference>
<proteinExistence type="inferred from homology"/>
<sequence>MVLGKENIESNTVNGCCVYFSNHHSISVNMTTITFVTGNANKLKEFTQILGKNFPYKLINENVDIPEYQGESDDISRAKCLEAAKIVKGPVVVEDTSLCFNALGGLPGPYIKWFLNKLKPEGLHRLLHGFEDKSAYALCTLAFSTGNLEAPVLLFKGQTDGKIVAPSGPNDFGWDPCFQPDGFDQTYAEMPKELKNSLSHRGKAKNRKKIAMKTASLVANYDALIANQFVLTNGNEAEFQNFVSNVQKAFVKWFAAEKEIVKLREELRKSNQLKATLETELKHARNQIKFEFQKRSQVENDRVTLENLIEMIRNLLNDKNKSMLDEKDMQKLAFLNSYQRSDGSKRRSNAYRMRDSSASCLSDISYDVTDDDLDASSADICEDSTPPKRKRISTDRDTSIITKTRIHVDSDSGQPQTRTTTEINLPKPQLNKSFSEPMLDVKFKRTDSAGDECEEVWTLRPRRSSESRRARHRTQSESKSPMLRKANSASSSLNSVHVFNILRTVKPEYCQVCNQKFKFGCKIMRCKECKFHRHPECEEQTPVPCIPVSVRTPGLTKNEMGFLADYAGLDSPRIPGIIQRLTAEVERRGLNEVGIYRVPGSEREVRELKDKFLRGKGTPNLSLIDDINVICGCLKDFLRSLKDTLVTYKLWPSFIKAVTEYGNEANIQAALYEVIKCMPQANRDTLAFLIKHLQYVSQTADCRMPKQNLAKVFGPTIVGFSSLNPNPAEIFKETKLQSEVMEHLLDIPTEYWNQFLMSNNANIENHTPHHTPEEKHVLHSMLGPVGLTPTGSSNKKFTSASSCTPRFGQKNGRLQNKRTKHFFDSPNLDLYGKYRSFSNALQLTNCKGSFYNAFDMFLYSTLIL</sequence>
<dbReference type="InterPro" id="IPR002637">
    <property type="entry name" value="RdgB/HAM1"/>
</dbReference>
<comment type="function">
    <text evidence="13">Pyrophosphatase that hydrolyzes non-canonical purine nucleotides such as inosine triphosphate (ITP), deoxyinosine triphosphate (dITP) or xanthosine 5'-triphosphate (XTP) to their respective monophosphate derivatives. The enzyme does not distinguish between the deoxy- and ribose forms. Probably excludes non-canonical purines from RNA and DNA precursor pools, thus preventing their incorporation into RNA and DNA and avoiding chromosomal lesions.</text>
</comment>
<evidence type="ECO:0000313" key="18">
    <source>
        <dbReference type="EMBL" id="CAI9721565.1"/>
    </source>
</evidence>
<dbReference type="GO" id="GO:0007266">
    <property type="term" value="P:Rho protein signal transduction"/>
    <property type="evidence" value="ECO:0007669"/>
    <property type="project" value="TreeGrafter"/>
</dbReference>
<dbReference type="PROSITE" id="PS00479">
    <property type="entry name" value="ZF_DAG_PE_1"/>
    <property type="match status" value="1"/>
</dbReference>
<keyword evidence="19" id="KW-1185">Reference proteome</keyword>
<evidence type="ECO:0000256" key="5">
    <source>
        <dbReference type="ARBA" id="ARBA00022801"/>
    </source>
</evidence>
<dbReference type="CDD" id="cd04382">
    <property type="entry name" value="RhoGAP_MgcRacGAP"/>
    <property type="match status" value="1"/>
</dbReference>
<evidence type="ECO:0000256" key="8">
    <source>
        <dbReference type="ARBA" id="ARBA00023080"/>
    </source>
</evidence>
<comment type="catalytic activity">
    <reaction evidence="11">
        <text>dITP + H2O = dIMP + diphosphate + H(+)</text>
        <dbReference type="Rhea" id="RHEA:28342"/>
        <dbReference type="ChEBI" id="CHEBI:15377"/>
        <dbReference type="ChEBI" id="CHEBI:15378"/>
        <dbReference type="ChEBI" id="CHEBI:33019"/>
        <dbReference type="ChEBI" id="CHEBI:61194"/>
        <dbReference type="ChEBI" id="CHEBI:61382"/>
        <dbReference type="EC" id="3.6.1.66"/>
    </reaction>
    <physiologicalReaction direction="left-to-right" evidence="11">
        <dbReference type="Rhea" id="RHEA:28343"/>
    </physiologicalReaction>
</comment>
<comment type="catalytic activity">
    <reaction evidence="13">
        <text>XTP + H2O = XMP + diphosphate + H(+)</text>
        <dbReference type="Rhea" id="RHEA:28610"/>
        <dbReference type="ChEBI" id="CHEBI:15377"/>
        <dbReference type="ChEBI" id="CHEBI:15378"/>
        <dbReference type="ChEBI" id="CHEBI:33019"/>
        <dbReference type="ChEBI" id="CHEBI:57464"/>
        <dbReference type="ChEBI" id="CHEBI:61314"/>
        <dbReference type="EC" id="3.6.1.66"/>
    </reaction>
</comment>
<feature type="domain" description="Rho-GAP" evidence="17">
    <location>
        <begin position="567"/>
        <end position="752"/>
    </location>
</feature>
<feature type="binding site" evidence="13">
    <location>
        <begin position="37"/>
        <end position="42"/>
    </location>
    <ligand>
        <name>ITP</name>
        <dbReference type="ChEBI" id="CHEBI:61402"/>
    </ligand>
</feature>
<dbReference type="InterPro" id="IPR000198">
    <property type="entry name" value="RhoGAP_dom"/>
</dbReference>
<dbReference type="HAMAP" id="MF_03148">
    <property type="entry name" value="HAM1_NTPase"/>
    <property type="match status" value="1"/>
</dbReference>
<feature type="binding site" evidence="13">
    <location>
        <begin position="200"/>
        <end position="201"/>
    </location>
    <ligand>
        <name>ITP</name>
        <dbReference type="ChEBI" id="CHEBI:61402"/>
    </ligand>
</feature>
<feature type="binding site" evidence="13">
    <location>
        <position position="195"/>
    </location>
    <ligand>
        <name>ITP</name>
        <dbReference type="ChEBI" id="CHEBI:61402"/>
    </ligand>
</feature>
<dbReference type="Gene3D" id="1.10.555.10">
    <property type="entry name" value="Rho GTPase activation protein"/>
    <property type="match status" value="1"/>
</dbReference>
<dbReference type="SUPFAM" id="SSF57889">
    <property type="entry name" value="Cysteine-rich domain"/>
    <property type="match status" value="1"/>
</dbReference>
<reference evidence="18" key="1">
    <citation type="submission" date="2023-08" db="EMBL/GenBank/DDBJ databases">
        <authorList>
            <person name="Alioto T."/>
            <person name="Alioto T."/>
            <person name="Gomez Garrido J."/>
        </authorList>
    </citation>
    <scope>NUCLEOTIDE SEQUENCE</scope>
</reference>
<evidence type="ECO:0000256" key="15">
    <source>
        <dbReference type="SAM" id="MobiDB-lite"/>
    </source>
</evidence>
<comment type="subunit">
    <text evidence="13">Homodimer.</text>
</comment>
<dbReference type="InterPro" id="IPR016126">
    <property type="entry name" value="Secretoglobin"/>
</dbReference>
<dbReference type="GO" id="GO:0051233">
    <property type="term" value="C:spindle midzone"/>
    <property type="evidence" value="ECO:0007669"/>
    <property type="project" value="TreeGrafter"/>
</dbReference>
<dbReference type="SMART" id="SM00109">
    <property type="entry name" value="C1"/>
    <property type="match status" value="1"/>
</dbReference>
<comment type="similarity">
    <text evidence="13">Belongs to the HAM1 NTPase family.</text>
</comment>
<dbReference type="GO" id="GO:0005096">
    <property type="term" value="F:GTPase activator activity"/>
    <property type="evidence" value="ECO:0007669"/>
    <property type="project" value="TreeGrafter"/>
</dbReference>
<dbReference type="InterPro" id="IPR008936">
    <property type="entry name" value="Rho_GTPase_activation_prot"/>
</dbReference>
<keyword evidence="13" id="KW-0464">Manganese</keyword>
<accession>A0AA36F2Q3</accession>
<dbReference type="GO" id="GO:0005634">
    <property type="term" value="C:nucleus"/>
    <property type="evidence" value="ECO:0007669"/>
    <property type="project" value="TreeGrafter"/>
</dbReference>
<evidence type="ECO:0000256" key="13">
    <source>
        <dbReference type="HAMAP-Rule" id="MF_03148"/>
    </source>
</evidence>
<dbReference type="SUPFAM" id="SSF48350">
    <property type="entry name" value="GTPase activation domain, GAP"/>
    <property type="match status" value="1"/>
</dbReference>
<keyword evidence="2 13" id="KW-0963">Cytoplasm</keyword>
<dbReference type="PANTHER" id="PTHR46199">
    <property type="entry name" value="RAC GTPASE-ACTIVATING PROTEIN 1"/>
    <property type="match status" value="1"/>
</dbReference>
<dbReference type="PROSITE" id="PS50238">
    <property type="entry name" value="RHOGAP"/>
    <property type="match status" value="1"/>
</dbReference>
<feature type="domain" description="Phorbol-ester/DAG-type" evidence="16">
    <location>
        <begin position="496"/>
        <end position="545"/>
    </location>
</feature>
<evidence type="ECO:0000256" key="3">
    <source>
        <dbReference type="ARBA" id="ARBA00022723"/>
    </source>
</evidence>
<dbReference type="Pfam" id="PF01725">
    <property type="entry name" value="Ham1p_like"/>
    <property type="match status" value="1"/>
</dbReference>
<dbReference type="SMART" id="SM00324">
    <property type="entry name" value="RhoGAP"/>
    <property type="match status" value="1"/>
</dbReference>
<dbReference type="GO" id="GO:0005737">
    <property type="term" value="C:cytoplasm"/>
    <property type="evidence" value="ECO:0007669"/>
    <property type="project" value="UniProtKB-SubCell"/>
</dbReference>
<dbReference type="GO" id="GO:0009117">
    <property type="term" value="P:nucleotide metabolic process"/>
    <property type="evidence" value="ECO:0007669"/>
    <property type="project" value="UniProtKB-KW"/>
</dbReference>
<evidence type="ECO:0000256" key="12">
    <source>
        <dbReference type="ARBA" id="ARBA00093271"/>
    </source>
</evidence>
<dbReference type="PROSITE" id="PS50081">
    <property type="entry name" value="ZF_DAG_PE_2"/>
    <property type="match status" value="1"/>
</dbReference>
<keyword evidence="14" id="KW-0175">Coiled coil</keyword>
<keyword evidence="3 13" id="KW-0479">Metal-binding</keyword>
<comment type="function">
    <text evidence="9">Pyrophosphatase that hydrolyzes the non-canonical purine nucleotides inosine triphosphate (ITP), deoxyinosine triphosphate (dITP) as well as 2'-deoxy-N-6-hydroxylaminopurine triphosphate (dHAPTP) and xanthosine 5'-triphosphate (XTP) to their respective monophosphate derivatives. The enzyme does not distinguish between the deoxy- and ribose forms. Probably excludes non-canonical purines from RNA and DNA precursor pools, thus preventing their incorporation into RNA and DNA and avoiding chromosomal lesions.</text>
</comment>
<dbReference type="GO" id="GO:0009204">
    <property type="term" value="P:deoxyribonucleoside triphosphate catabolic process"/>
    <property type="evidence" value="ECO:0007669"/>
    <property type="project" value="UniProtKB-UniRule"/>
</dbReference>
<evidence type="ECO:0000256" key="6">
    <source>
        <dbReference type="ARBA" id="ARBA00022833"/>
    </source>
</evidence>
<evidence type="ECO:0000259" key="17">
    <source>
        <dbReference type="PROSITE" id="PS50238"/>
    </source>
</evidence>
<dbReference type="InterPro" id="IPR046349">
    <property type="entry name" value="C1-like_sf"/>
</dbReference>
<evidence type="ECO:0000256" key="11">
    <source>
        <dbReference type="ARBA" id="ARBA00093255"/>
    </source>
</evidence>
<feature type="binding site" evidence="13">
    <location>
        <position position="67"/>
    </location>
    <ligand>
        <name>Mg(2+)</name>
        <dbReference type="ChEBI" id="CHEBI:18420"/>
    </ligand>
</feature>
<keyword evidence="8 13" id="KW-0546">Nucleotide metabolism</keyword>
<evidence type="ECO:0000256" key="1">
    <source>
        <dbReference type="ARBA" id="ARBA00004496"/>
    </source>
</evidence>
<feature type="region of interest" description="Disordered" evidence="15">
    <location>
        <begin position="460"/>
        <end position="489"/>
    </location>
</feature>
<dbReference type="GO" id="GO:0097149">
    <property type="term" value="C:centralspindlin complex"/>
    <property type="evidence" value="ECO:0007669"/>
    <property type="project" value="TreeGrafter"/>
</dbReference>
<dbReference type="InterPro" id="IPR002219">
    <property type="entry name" value="PKC_DAG/PE"/>
</dbReference>
<name>A0AA36F2Q3_OCTVU</name>
<organism evidence="18 19">
    <name type="scientific">Octopus vulgaris</name>
    <name type="common">Common octopus</name>
    <dbReference type="NCBI Taxonomy" id="6645"/>
    <lineage>
        <taxon>Eukaryota</taxon>
        <taxon>Metazoa</taxon>
        <taxon>Spiralia</taxon>
        <taxon>Lophotrochozoa</taxon>
        <taxon>Mollusca</taxon>
        <taxon>Cephalopoda</taxon>
        <taxon>Coleoidea</taxon>
        <taxon>Octopodiformes</taxon>
        <taxon>Octopoda</taxon>
        <taxon>Incirrata</taxon>
        <taxon>Octopodidae</taxon>
        <taxon>Octopus</taxon>
    </lineage>
</organism>
<dbReference type="FunFam" id="3.90.950.10:FF:000003">
    <property type="entry name" value="Inosine triphosphate pyrophosphatase"/>
    <property type="match status" value="1"/>
</dbReference>
<dbReference type="CDD" id="cd00515">
    <property type="entry name" value="HAM1"/>
    <property type="match status" value="1"/>
</dbReference>
<dbReference type="GO" id="GO:0051256">
    <property type="term" value="P:mitotic spindle midzone assembly"/>
    <property type="evidence" value="ECO:0007669"/>
    <property type="project" value="TreeGrafter"/>
</dbReference>
<dbReference type="GO" id="GO:0000166">
    <property type="term" value="F:nucleotide binding"/>
    <property type="evidence" value="ECO:0007669"/>
    <property type="project" value="UniProtKB-KW"/>
</dbReference>
<keyword evidence="6" id="KW-0862">Zinc</keyword>